<evidence type="ECO:0000259" key="3">
    <source>
        <dbReference type="PROSITE" id="PS50042"/>
    </source>
</evidence>
<dbReference type="InterPro" id="IPR005105">
    <property type="entry name" value="GlnD_Uridyltrans_N"/>
</dbReference>
<dbReference type="InterPro" id="IPR000595">
    <property type="entry name" value="cNMP-bd_dom"/>
</dbReference>
<dbReference type="InterPro" id="IPR018490">
    <property type="entry name" value="cNMP-bd_dom_sf"/>
</dbReference>
<dbReference type="InterPro" id="IPR051257">
    <property type="entry name" value="Diverse_CBS-Domain"/>
</dbReference>
<dbReference type="Gene3D" id="3.10.580.10">
    <property type="entry name" value="CBS-domain"/>
    <property type="match status" value="1"/>
</dbReference>
<dbReference type="SUPFAM" id="SSF54631">
    <property type="entry name" value="CBS-domain pair"/>
    <property type="match status" value="1"/>
</dbReference>
<dbReference type="EMBL" id="BCSX01000056">
    <property type="protein sequence ID" value="GAS92493.1"/>
    <property type="molecule type" value="Genomic_DNA"/>
</dbReference>
<evidence type="ECO:0000256" key="1">
    <source>
        <dbReference type="ARBA" id="ARBA00023122"/>
    </source>
</evidence>
<keyword evidence="1 2" id="KW-0129">CBS domain</keyword>
<evidence type="ECO:0000313" key="6">
    <source>
        <dbReference type="Proteomes" id="UP000069620"/>
    </source>
</evidence>
<dbReference type="Proteomes" id="UP000069620">
    <property type="component" value="Unassembled WGS sequence"/>
</dbReference>
<evidence type="ECO:0000313" key="5">
    <source>
        <dbReference type="EMBL" id="GAS92493.1"/>
    </source>
</evidence>
<keyword evidence="6" id="KW-1185">Reference proteome</keyword>
<feature type="domain" description="Cyclic nucleotide-binding" evidence="3">
    <location>
        <begin position="16"/>
        <end position="119"/>
    </location>
</feature>
<dbReference type="PROSITE" id="PS50042">
    <property type="entry name" value="CNMP_BINDING_3"/>
    <property type="match status" value="1"/>
</dbReference>
<dbReference type="AlphaFoldDB" id="A0A117I801"/>
<dbReference type="InterPro" id="IPR014710">
    <property type="entry name" value="RmlC-like_jellyroll"/>
</dbReference>
<dbReference type="GO" id="GO:0008773">
    <property type="term" value="F:[protein-PII] uridylyltransferase activity"/>
    <property type="evidence" value="ECO:0007669"/>
    <property type="project" value="InterPro"/>
</dbReference>
<dbReference type="PANTHER" id="PTHR43080:SF2">
    <property type="entry name" value="CBS DOMAIN-CONTAINING PROTEIN"/>
    <property type="match status" value="1"/>
</dbReference>
<dbReference type="STRING" id="146020.RMCB_6589"/>
<dbReference type="CDD" id="cd05401">
    <property type="entry name" value="NT_GlnE_GlnD_like"/>
    <property type="match status" value="1"/>
</dbReference>
<dbReference type="Pfam" id="PF00571">
    <property type="entry name" value="CBS"/>
    <property type="match status" value="2"/>
</dbReference>
<evidence type="ECO:0000256" key="2">
    <source>
        <dbReference type="PROSITE-ProRule" id="PRU00703"/>
    </source>
</evidence>
<protein>
    <submittedName>
        <fullName evidence="5">Putative signal-transduction protein containing cAMP-binding and CBS domains</fullName>
    </submittedName>
</protein>
<evidence type="ECO:0000259" key="4">
    <source>
        <dbReference type="PROSITE" id="PS51371"/>
    </source>
</evidence>
<dbReference type="PROSITE" id="PS51371">
    <property type="entry name" value="CBS"/>
    <property type="match status" value="1"/>
</dbReference>
<dbReference type="Pfam" id="PF00027">
    <property type="entry name" value="cNMP_binding"/>
    <property type="match status" value="1"/>
</dbReference>
<name>A0A117I801_9MYCO</name>
<dbReference type="Gene3D" id="2.60.120.10">
    <property type="entry name" value="Jelly Rolls"/>
    <property type="match status" value="1"/>
</dbReference>
<organism evidence="5 6">
    <name type="scientific">Mycolicibacterium brisbanense</name>
    <dbReference type="NCBI Taxonomy" id="146020"/>
    <lineage>
        <taxon>Bacteria</taxon>
        <taxon>Bacillati</taxon>
        <taxon>Actinomycetota</taxon>
        <taxon>Actinomycetes</taxon>
        <taxon>Mycobacteriales</taxon>
        <taxon>Mycobacteriaceae</taxon>
        <taxon>Mycolicibacterium</taxon>
    </lineage>
</organism>
<dbReference type="InterPro" id="IPR046342">
    <property type="entry name" value="CBS_dom_sf"/>
</dbReference>
<dbReference type="Pfam" id="PF03445">
    <property type="entry name" value="DUF294"/>
    <property type="match status" value="1"/>
</dbReference>
<sequence>MSNAEDVVAYLGDHAPFQSMAPDALAELASASTTHHFDAGELITDYTMQVPDEVWMLRAGHVVLFAGVGEGDETLDTVEPGGIFGVYALLTGGKVQFAARATEPSTLLRLPGELVRSVFANPEGLSYIASSAWDRISGRSVAQRTSRAAVADLVRAEPVLTAAETPIRDAVKLMAERHSSYVLIPLRDGDFGIFTDRDLRTRVVAAGMGLDTPVAHAMSAPAHTVTGDRAGATVLMEMLEFGLRHMPVVDHGGRVLGVVEETDLVASSTRQSFVLRRAIAFATNTAELQVAARRITDLGVDLFRGGTDAAGTSAVISVVIDAVVRRALELEIADQTGAWRHQFAWLTMGSIARREAMPSSDVDSALSWSDEMCSDKGRFLRIAAGVHTTLDHCGLPADTNGAVAYKARFARCASEWSTAAEGWLDNPMKDRGLVMSSLLLDARVVWGDPALHTAPAAFSRMPVNHPHALRLQLLDALAGKVRPRSLRDVVARRGGTFDLKAHALTPIVNLARWAGLTVGLVSASTPARLAAGAGNGILSEDDANILREVFDLLQRLRMAHQIEQLATGCTPGDIITMSELSPLNRSLLNDGVREIAAVQRRVRQTLSNTVSRSSAG</sequence>
<proteinExistence type="predicted"/>
<dbReference type="InterPro" id="IPR018821">
    <property type="entry name" value="DUF294_put_nucleoTrafse_sb-bd"/>
</dbReference>
<dbReference type="Pfam" id="PF10335">
    <property type="entry name" value="DUF294_C"/>
    <property type="match status" value="1"/>
</dbReference>
<dbReference type="CDD" id="cd00038">
    <property type="entry name" value="CAP_ED"/>
    <property type="match status" value="1"/>
</dbReference>
<dbReference type="PANTHER" id="PTHR43080">
    <property type="entry name" value="CBS DOMAIN-CONTAINING PROTEIN CBSX3, MITOCHONDRIAL"/>
    <property type="match status" value="1"/>
</dbReference>
<accession>A0A117I801</accession>
<comment type="caution">
    <text evidence="5">The sequence shown here is derived from an EMBL/GenBank/DDBJ whole genome shotgun (WGS) entry which is preliminary data.</text>
</comment>
<dbReference type="InterPro" id="IPR000644">
    <property type="entry name" value="CBS_dom"/>
</dbReference>
<dbReference type="SUPFAM" id="SSF51206">
    <property type="entry name" value="cAMP-binding domain-like"/>
    <property type="match status" value="1"/>
</dbReference>
<reference evidence="6" key="1">
    <citation type="journal article" date="2016" name="Genome Announc.">
        <title>Draft Genome Sequences of Five Rapidly Growing Mycobacterium Species, M. thermoresistibile, M. fortuitum subsp. acetamidolyticum, M. canariasense, M. brisbanense, and M. novocastrense.</title>
        <authorList>
            <person name="Katahira K."/>
            <person name="Ogura Y."/>
            <person name="Gotoh Y."/>
            <person name="Hayashi T."/>
        </authorList>
    </citation>
    <scope>NUCLEOTIDE SEQUENCE [LARGE SCALE GENOMIC DNA]</scope>
    <source>
        <strain evidence="6">JCM15654</strain>
    </source>
</reference>
<dbReference type="SMART" id="SM00116">
    <property type="entry name" value="CBS"/>
    <property type="match status" value="2"/>
</dbReference>
<feature type="domain" description="CBS" evidence="4">
    <location>
        <begin position="218"/>
        <end position="274"/>
    </location>
</feature>
<gene>
    <name evidence="5" type="ORF">RMCB_6589</name>
</gene>
<reference evidence="6" key="2">
    <citation type="submission" date="2016-02" db="EMBL/GenBank/DDBJ databases">
        <title>Draft genome sequence of five rapidly growing Mycobacterium species.</title>
        <authorList>
            <person name="Katahira K."/>
            <person name="Gotou Y."/>
            <person name="Iida K."/>
            <person name="Ogura Y."/>
            <person name="Hayashi T."/>
        </authorList>
    </citation>
    <scope>NUCLEOTIDE SEQUENCE [LARGE SCALE GENOMIC DNA]</scope>
    <source>
        <strain evidence="6">JCM15654</strain>
    </source>
</reference>